<dbReference type="PROSITE" id="PS51318">
    <property type="entry name" value="TAT"/>
    <property type="match status" value="1"/>
</dbReference>
<sequence>MSNIKPNRRETMHNHQLSRRQMLKMTGVAVVLGIAAPLFQVSRMQAAEKAGGKSLIVYFSMPETDNPHNMTRDEANSTVVIDGKVLGNTQYVAQVIQEHTGADIFRLEPVVPYPANHRELLNRAQNEQRESARPAIAGNIPDVKEYDRIFLGYPNWDADMPMILYTFLEQCDLSGKTIIPFNTHGGSRFSNTIQTIQDKQPGATVVRNGFTVSRNVVENSAPDIVSWLRRLGL</sequence>
<evidence type="ECO:0000256" key="4">
    <source>
        <dbReference type="ARBA" id="ARBA00023014"/>
    </source>
</evidence>
<comment type="caution">
    <text evidence="6">The sequence shown here is derived from an EMBL/GenBank/DDBJ whole genome shotgun (WGS) entry which is preliminary data.</text>
</comment>
<dbReference type="AlphaFoldDB" id="A0A9D2HFB1"/>
<evidence type="ECO:0000313" key="6">
    <source>
        <dbReference type="EMBL" id="HJA08750.1"/>
    </source>
</evidence>
<keyword evidence="3" id="KW-0479">Metal-binding</keyword>
<evidence type="ECO:0000256" key="3">
    <source>
        <dbReference type="ARBA" id="ARBA00022723"/>
    </source>
</evidence>
<dbReference type="GO" id="GO:0051536">
    <property type="term" value="F:iron-sulfur cluster binding"/>
    <property type="evidence" value="ECO:0007669"/>
    <property type="project" value="UniProtKB-KW"/>
</dbReference>
<accession>A0A9D2HFB1</accession>
<keyword evidence="4" id="KW-0408">Iron</keyword>
<evidence type="ECO:0000256" key="1">
    <source>
        <dbReference type="ARBA" id="ARBA00004418"/>
    </source>
</evidence>
<feature type="domain" description="Flavodoxin-like" evidence="5">
    <location>
        <begin position="86"/>
        <end position="215"/>
    </location>
</feature>
<dbReference type="EMBL" id="DXAN01000020">
    <property type="protein sequence ID" value="HJA08750.1"/>
    <property type="molecule type" value="Genomic_DNA"/>
</dbReference>
<gene>
    <name evidence="6" type="ORF">H9962_06145</name>
</gene>
<dbReference type="NCBIfam" id="NF005389">
    <property type="entry name" value="PRK06934.1"/>
    <property type="match status" value="1"/>
</dbReference>
<dbReference type="InterPro" id="IPR029039">
    <property type="entry name" value="Flavoprotein-like_sf"/>
</dbReference>
<dbReference type="InterPro" id="IPR019546">
    <property type="entry name" value="TAT_signal_bac_arc"/>
</dbReference>
<comment type="subunit">
    <text evidence="2">Heterodimer of a large and a small subunit.</text>
</comment>
<dbReference type="SUPFAM" id="SSF52218">
    <property type="entry name" value="Flavoproteins"/>
    <property type="match status" value="1"/>
</dbReference>
<comment type="subcellular location">
    <subcellularLocation>
        <location evidence="1">Periplasm</location>
    </subcellularLocation>
</comment>
<dbReference type="Pfam" id="PF12682">
    <property type="entry name" value="Flavodoxin_4"/>
    <property type="match status" value="1"/>
</dbReference>
<protein>
    <submittedName>
        <fullName evidence="6">Flavodoxin</fullName>
    </submittedName>
</protein>
<dbReference type="InterPro" id="IPR006311">
    <property type="entry name" value="TAT_signal"/>
</dbReference>
<dbReference type="Gene3D" id="3.40.50.360">
    <property type="match status" value="1"/>
</dbReference>
<evidence type="ECO:0000313" key="7">
    <source>
        <dbReference type="Proteomes" id="UP000824225"/>
    </source>
</evidence>
<dbReference type="PANTHER" id="PTHR39201">
    <property type="entry name" value="EXPORTED PROTEIN-RELATED"/>
    <property type="match status" value="1"/>
</dbReference>
<evidence type="ECO:0000259" key="5">
    <source>
        <dbReference type="Pfam" id="PF12682"/>
    </source>
</evidence>
<dbReference type="InterPro" id="IPR008254">
    <property type="entry name" value="Flavodoxin/NO_synth"/>
</dbReference>
<reference evidence="6" key="1">
    <citation type="journal article" date="2021" name="PeerJ">
        <title>Extensive microbial diversity within the chicken gut microbiome revealed by metagenomics and culture.</title>
        <authorList>
            <person name="Gilroy R."/>
            <person name="Ravi A."/>
            <person name="Getino M."/>
            <person name="Pursley I."/>
            <person name="Horton D.L."/>
            <person name="Alikhan N.F."/>
            <person name="Baker D."/>
            <person name="Gharbi K."/>
            <person name="Hall N."/>
            <person name="Watson M."/>
            <person name="Adriaenssens E.M."/>
            <person name="Foster-Nyarko E."/>
            <person name="Jarju S."/>
            <person name="Secka A."/>
            <person name="Antonio M."/>
            <person name="Oren A."/>
            <person name="Chaudhuri R.R."/>
            <person name="La Ragione R."/>
            <person name="Hildebrand F."/>
            <person name="Pallen M.J."/>
        </authorList>
    </citation>
    <scope>NUCLEOTIDE SEQUENCE</scope>
    <source>
        <strain evidence="6">CHK186-16707</strain>
    </source>
</reference>
<dbReference type="NCBIfam" id="TIGR01409">
    <property type="entry name" value="TAT_signal_seq"/>
    <property type="match status" value="1"/>
</dbReference>
<name>A0A9D2HFB1_9BACT</name>
<keyword evidence="4" id="KW-0411">Iron-sulfur</keyword>
<organism evidence="6 7">
    <name type="scientific">Candidatus Mailhella merdigallinarum</name>
    <dbReference type="NCBI Taxonomy" id="2838658"/>
    <lineage>
        <taxon>Bacteria</taxon>
        <taxon>Pseudomonadati</taxon>
        <taxon>Thermodesulfobacteriota</taxon>
        <taxon>Desulfovibrionia</taxon>
        <taxon>Desulfovibrionales</taxon>
        <taxon>Desulfovibrionaceae</taxon>
        <taxon>Mailhella</taxon>
    </lineage>
</organism>
<proteinExistence type="predicted"/>
<reference evidence="6" key="2">
    <citation type="submission" date="2021-04" db="EMBL/GenBank/DDBJ databases">
        <authorList>
            <person name="Gilroy R."/>
        </authorList>
    </citation>
    <scope>NUCLEOTIDE SEQUENCE</scope>
    <source>
        <strain evidence="6">CHK186-16707</strain>
    </source>
</reference>
<evidence type="ECO:0000256" key="2">
    <source>
        <dbReference type="ARBA" id="ARBA00011771"/>
    </source>
</evidence>
<dbReference type="PANTHER" id="PTHR39201:SF1">
    <property type="entry name" value="FLAVODOXIN-LIKE DOMAIN-CONTAINING PROTEIN"/>
    <property type="match status" value="1"/>
</dbReference>
<dbReference type="GO" id="GO:0046872">
    <property type="term" value="F:metal ion binding"/>
    <property type="evidence" value="ECO:0007669"/>
    <property type="project" value="UniProtKB-KW"/>
</dbReference>
<dbReference type="GO" id="GO:0010181">
    <property type="term" value="F:FMN binding"/>
    <property type="evidence" value="ECO:0007669"/>
    <property type="project" value="InterPro"/>
</dbReference>
<dbReference type="Proteomes" id="UP000824225">
    <property type="component" value="Unassembled WGS sequence"/>
</dbReference>
<dbReference type="GO" id="GO:0042597">
    <property type="term" value="C:periplasmic space"/>
    <property type="evidence" value="ECO:0007669"/>
    <property type="project" value="UniProtKB-SubCell"/>
</dbReference>